<organism evidence="12 13">
    <name type="scientific">Methylocucumis oryzae</name>
    <dbReference type="NCBI Taxonomy" id="1632867"/>
    <lineage>
        <taxon>Bacteria</taxon>
        <taxon>Pseudomonadati</taxon>
        <taxon>Pseudomonadota</taxon>
        <taxon>Gammaproteobacteria</taxon>
        <taxon>Methylococcales</taxon>
        <taxon>Methylococcaceae</taxon>
        <taxon>Methylocucumis</taxon>
    </lineage>
</organism>
<feature type="binding site" description="covalent" evidence="8">
    <location>
        <position position="124"/>
    </location>
    <ligand>
        <name>heme c</name>
        <dbReference type="ChEBI" id="CHEBI:61717"/>
        <label>2</label>
    </ligand>
</feature>
<dbReference type="GO" id="GO:0009055">
    <property type="term" value="F:electron transfer activity"/>
    <property type="evidence" value="ECO:0007669"/>
    <property type="project" value="InterPro"/>
</dbReference>
<dbReference type="GO" id="GO:0005506">
    <property type="term" value="F:iron ion binding"/>
    <property type="evidence" value="ECO:0007669"/>
    <property type="project" value="InterPro"/>
</dbReference>
<protein>
    <submittedName>
        <fullName evidence="12">Cytochrome C</fullName>
    </submittedName>
</protein>
<feature type="chain" id="PRO_5002462278" evidence="10">
    <location>
        <begin position="25"/>
        <end position="186"/>
    </location>
</feature>
<dbReference type="EMBL" id="LAJX01000203">
    <property type="protein sequence ID" value="KJV05591.1"/>
    <property type="molecule type" value="Genomic_DNA"/>
</dbReference>
<dbReference type="GO" id="GO:0042597">
    <property type="term" value="C:periplasmic space"/>
    <property type="evidence" value="ECO:0007669"/>
    <property type="project" value="UniProtKB-SubCell"/>
</dbReference>
<evidence type="ECO:0000256" key="3">
    <source>
        <dbReference type="ARBA" id="ARBA00022617"/>
    </source>
</evidence>
<evidence type="ECO:0000256" key="4">
    <source>
        <dbReference type="ARBA" id="ARBA00022723"/>
    </source>
</evidence>
<reference evidence="12 13" key="2">
    <citation type="journal article" date="2016" name="Microb. Ecol.">
        <title>Genome Characteristics of a Novel Type I Methanotroph (Sn10-6) Isolated from a Flooded Indian Rice Field.</title>
        <authorList>
            <person name="Rahalkar M.C."/>
            <person name="Pandit P.S."/>
            <person name="Dhakephalkar P.K."/>
            <person name="Pore S."/>
            <person name="Arora P."/>
            <person name="Kapse N."/>
        </authorList>
    </citation>
    <scope>NUCLEOTIDE SEQUENCE [LARGE SCALE GENOMIC DNA]</scope>
    <source>
        <strain evidence="12 13">Sn10-6</strain>
    </source>
</reference>
<dbReference type="Gene3D" id="1.10.760.10">
    <property type="entry name" value="Cytochrome c-like domain"/>
    <property type="match status" value="2"/>
</dbReference>
<dbReference type="GO" id="GO:0020037">
    <property type="term" value="F:heme binding"/>
    <property type="evidence" value="ECO:0007669"/>
    <property type="project" value="InterPro"/>
</dbReference>
<evidence type="ECO:0000256" key="5">
    <source>
        <dbReference type="ARBA" id="ARBA00022764"/>
    </source>
</evidence>
<keyword evidence="5" id="KW-0574">Periplasm</keyword>
<feature type="binding site" description="axial binding residue" evidence="9">
    <location>
        <position position="38"/>
    </location>
    <ligand>
        <name>heme c</name>
        <dbReference type="ChEBI" id="CHEBI:61717"/>
        <label>1</label>
    </ligand>
    <ligandPart>
        <name>Fe</name>
        <dbReference type="ChEBI" id="CHEBI:18248"/>
    </ligandPart>
</feature>
<evidence type="ECO:0000259" key="11">
    <source>
        <dbReference type="PROSITE" id="PS51007"/>
    </source>
</evidence>
<evidence type="ECO:0000256" key="7">
    <source>
        <dbReference type="ARBA" id="ARBA00023004"/>
    </source>
</evidence>
<accession>A0A0F3IFS5</accession>
<feature type="signal peptide" evidence="10">
    <location>
        <begin position="1"/>
        <end position="24"/>
    </location>
</feature>
<dbReference type="PIRSF" id="PIRSF000005">
    <property type="entry name" value="Cytochrome_c4"/>
    <property type="match status" value="1"/>
</dbReference>
<evidence type="ECO:0000256" key="6">
    <source>
        <dbReference type="ARBA" id="ARBA00022982"/>
    </source>
</evidence>
<keyword evidence="10" id="KW-0732">Signal</keyword>
<dbReference type="InterPro" id="IPR009056">
    <property type="entry name" value="Cyt_c-like_dom"/>
</dbReference>
<feature type="binding site" description="axial binding residue" evidence="9">
    <location>
        <position position="125"/>
    </location>
    <ligand>
        <name>heme c</name>
        <dbReference type="ChEBI" id="CHEBI:61717"/>
        <label>2</label>
    </ligand>
    <ligandPart>
        <name>Fe</name>
        <dbReference type="ChEBI" id="CHEBI:18248"/>
    </ligandPart>
</feature>
<proteinExistence type="predicted"/>
<dbReference type="InterPro" id="IPR050597">
    <property type="entry name" value="Cytochrome_c_Oxidase_Subunit"/>
</dbReference>
<keyword evidence="2" id="KW-0813">Transport</keyword>
<name>A0A0F3IFS5_9GAMM</name>
<evidence type="ECO:0000256" key="2">
    <source>
        <dbReference type="ARBA" id="ARBA00022448"/>
    </source>
</evidence>
<feature type="binding site" description="covalent" evidence="8">
    <location>
        <position position="121"/>
    </location>
    <ligand>
        <name>heme c</name>
        <dbReference type="ChEBI" id="CHEBI:61717"/>
        <label>2</label>
    </ligand>
</feature>
<evidence type="ECO:0000256" key="10">
    <source>
        <dbReference type="SAM" id="SignalP"/>
    </source>
</evidence>
<feature type="domain" description="Cytochrome c" evidence="11">
    <location>
        <begin position="22"/>
        <end position="100"/>
    </location>
</feature>
<dbReference type="RefSeq" id="WP_045780134.1">
    <property type="nucleotide sequence ID" value="NZ_LAJX01000203.1"/>
</dbReference>
<comment type="subcellular location">
    <subcellularLocation>
        <location evidence="1">Periplasm</location>
    </subcellularLocation>
</comment>
<evidence type="ECO:0000256" key="9">
    <source>
        <dbReference type="PIRSR" id="PIRSR000005-2"/>
    </source>
</evidence>
<evidence type="ECO:0000313" key="13">
    <source>
        <dbReference type="Proteomes" id="UP000033684"/>
    </source>
</evidence>
<dbReference type="InterPro" id="IPR008168">
    <property type="entry name" value="Cyt_C_IC"/>
</dbReference>
<dbReference type="InterPro" id="IPR024167">
    <property type="entry name" value="Cytochrome_c4-like"/>
</dbReference>
<dbReference type="InterPro" id="IPR036909">
    <property type="entry name" value="Cyt_c-like_dom_sf"/>
</dbReference>
<dbReference type="OrthoDB" id="9796421at2"/>
<feature type="domain" description="Cytochrome c" evidence="11">
    <location>
        <begin position="109"/>
        <end position="186"/>
    </location>
</feature>
<evidence type="ECO:0000256" key="8">
    <source>
        <dbReference type="PIRSR" id="PIRSR000005-1"/>
    </source>
</evidence>
<evidence type="ECO:0000256" key="1">
    <source>
        <dbReference type="ARBA" id="ARBA00004418"/>
    </source>
</evidence>
<keyword evidence="3 8" id="KW-0349">Heme</keyword>
<dbReference type="PRINTS" id="PR00605">
    <property type="entry name" value="CYTCHROMECIC"/>
</dbReference>
<keyword evidence="13" id="KW-1185">Reference proteome</keyword>
<evidence type="ECO:0000313" key="12">
    <source>
        <dbReference type="EMBL" id="KJV05591.1"/>
    </source>
</evidence>
<dbReference type="Pfam" id="PF00034">
    <property type="entry name" value="Cytochrom_C"/>
    <property type="match status" value="2"/>
</dbReference>
<feature type="binding site" description="covalent" evidence="8">
    <location>
        <position position="37"/>
    </location>
    <ligand>
        <name>heme c</name>
        <dbReference type="ChEBI" id="CHEBI:61717"/>
        <label>1</label>
    </ligand>
</feature>
<dbReference type="AlphaFoldDB" id="A0A0F3IFS5"/>
<reference evidence="13" key="1">
    <citation type="submission" date="2015-03" db="EMBL/GenBank/DDBJ databases">
        <title>Draft genome sequence of a novel methanotroph (Sn10-6) isolated from flooded ricefield rhizosphere in India.</title>
        <authorList>
            <person name="Pandit P.S."/>
            <person name="Pore S.D."/>
            <person name="Arora P."/>
            <person name="Kapse N.G."/>
            <person name="Dhakephalkar P.K."/>
            <person name="Rahalkar M.C."/>
        </authorList>
    </citation>
    <scope>NUCLEOTIDE SEQUENCE [LARGE SCALE GENOMIC DNA]</scope>
    <source>
        <strain evidence="13">Sn10-6</strain>
    </source>
</reference>
<feature type="binding site" description="axial binding residue" evidence="9">
    <location>
        <position position="77"/>
    </location>
    <ligand>
        <name>heme c</name>
        <dbReference type="ChEBI" id="CHEBI:61717"/>
        <label>1</label>
    </ligand>
    <ligandPart>
        <name>Fe</name>
        <dbReference type="ChEBI" id="CHEBI:18248"/>
    </ligandPart>
</feature>
<dbReference type="PROSITE" id="PS51007">
    <property type="entry name" value="CYTC"/>
    <property type="match status" value="2"/>
</dbReference>
<dbReference type="PANTHER" id="PTHR33751:SF9">
    <property type="entry name" value="CYTOCHROME C4"/>
    <property type="match status" value="1"/>
</dbReference>
<keyword evidence="7 9" id="KW-0408">Iron</keyword>
<feature type="binding site" description="axial binding residue" evidence="9">
    <location>
        <position position="163"/>
    </location>
    <ligand>
        <name>heme c</name>
        <dbReference type="ChEBI" id="CHEBI:61717"/>
        <label>2</label>
    </ligand>
    <ligandPart>
        <name>Fe</name>
        <dbReference type="ChEBI" id="CHEBI:18248"/>
    </ligandPart>
</feature>
<dbReference type="SUPFAM" id="SSF46626">
    <property type="entry name" value="Cytochrome c"/>
    <property type="match status" value="2"/>
</dbReference>
<gene>
    <name evidence="12" type="ORF">VZ94_17015</name>
</gene>
<dbReference type="Proteomes" id="UP000033684">
    <property type="component" value="Unassembled WGS sequence"/>
</dbReference>
<sequence>MNFSKLVILTFIVNFSLSPLISYAEETPPLVSNCSGCHGVQGKSANPELPNLAAQRVNYITSQLNAFNSGARKNSVMQAIAAQLNEQNIAELAGYYAGLAPVSSGADPALAKAGEGKAAMCLGCHGSRAQGNNQIPRLAGQAPGYLIKQLQNFKSGFRQGGPMQAISSSLSDQDMAEISAYLGSLQ</sequence>
<dbReference type="PANTHER" id="PTHR33751">
    <property type="entry name" value="CBB3-TYPE CYTOCHROME C OXIDASE SUBUNIT FIXP"/>
    <property type="match status" value="1"/>
</dbReference>
<keyword evidence="6" id="KW-0249">Electron transport</keyword>
<comment type="PTM">
    <text evidence="8">Binds 2 heme c groups covalently per subunit.</text>
</comment>
<keyword evidence="4 9" id="KW-0479">Metal-binding</keyword>
<feature type="binding site" description="covalent" evidence="8">
    <location>
        <position position="34"/>
    </location>
    <ligand>
        <name>heme c</name>
        <dbReference type="ChEBI" id="CHEBI:61717"/>
        <label>1</label>
    </ligand>
</feature>
<comment type="caution">
    <text evidence="12">The sequence shown here is derived from an EMBL/GenBank/DDBJ whole genome shotgun (WGS) entry which is preliminary data.</text>
</comment>